<accession>A0ABS3TMU6</accession>
<evidence type="ECO:0000313" key="2">
    <source>
        <dbReference type="EMBL" id="MBO3274985.1"/>
    </source>
</evidence>
<protein>
    <submittedName>
        <fullName evidence="2">Amidase</fullName>
    </submittedName>
</protein>
<keyword evidence="3" id="KW-1185">Reference proteome</keyword>
<keyword evidence="1" id="KW-0732">Signal</keyword>
<reference evidence="2 3" key="1">
    <citation type="submission" date="2020-12" db="EMBL/GenBank/DDBJ databases">
        <title>Pseudomonas schmalbachii sp. nov. isolated from millipede gut.</title>
        <authorList>
            <person name="Shelomi M."/>
        </authorList>
    </citation>
    <scope>NUCLEOTIDE SEQUENCE [LARGE SCALE GENOMIC DNA]</scope>
    <source>
        <strain evidence="2 3">Milli4</strain>
    </source>
</reference>
<dbReference type="EMBL" id="JAELYA010000002">
    <property type="protein sequence ID" value="MBO3274985.1"/>
    <property type="molecule type" value="Genomic_DNA"/>
</dbReference>
<feature type="chain" id="PRO_5045643450" evidence="1">
    <location>
        <begin position="23"/>
        <end position="112"/>
    </location>
</feature>
<evidence type="ECO:0000313" key="3">
    <source>
        <dbReference type="Proteomes" id="UP000669060"/>
    </source>
</evidence>
<proteinExistence type="predicted"/>
<comment type="caution">
    <text evidence="2">The sequence shown here is derived from an EMBL/GenBank/DDBJ whole genome shotgun (WGS) entry which is preliminary data.</text>
</comment>
<organism evidence="2 3">
    <name type="scientific">Pseudomonas schmalbachii</name>
    <dbReference type="NCBI Taxonomy" id="2816993"/>
    <lineage>
        <taxon>Bacteria</taxon>
        <taxon>Pseudomonadati</taxon>
        <taxon>Pseudomonadota</taxon>
        <taxon>Gammaproteobacteria</taxon>
        <taxon>Pseudomonadales</taxon>
        <taxon>Pseudomonadaceae</taxon>
        <taxon>Pseudomonas</taxon>
    </lineage>
</organism>
<gene>
    <name evidence="2" type="ORF">JFY56_07095</name>
</gene>
<evidence type="ECO:0000256" key="1">
    <source>
        <dbReference type="SAM" id="SignalP"/>
    </source>
</evidence>
<dbReference type="RefSeq" id="WP_208312831.1">
    <property type="nucleotide sequence ID" value="NZ_JAELYA010000002.1"/>
</dbReference>
<dbReference type="Proteomes" id="UP000669060">
    <property type="component" value="Unassembled WGS sequence"/>
</dbReference>
<name>A0ABS3TMU6_9PSED</name>
<sequence>MIRRHPLLCALALLLLALAALAWSYRVHLTAFPAIIGAYTAKEYCSCRYVMGNSADYCQAYTRQYVPISGFRDDPRSRRVTARGLGSTQTAVWVGAREGCRLLPEADALPKE</sequence>
<feature type="signal peptide" evidence="1">
    <location>
        <begin position="1"/>
        <end position="22"/>
    </location>
</feature>